<dbReference type="Pfam" id="PF07700">
    <property type="entry name" value="HNOB"/>
    <property type="match status" value="1"/>
</dbReference>
<organism evidence="2 3">
    <name type="scientific">Vibrio gallaecicus</name>
    <dbReference type="NCBI Taxonomy" id="552386"/>
    <lineage>
        <taxon>Bacteria</taxon>
        <taxon>Pseudomonadati</taxon>
        <taxon>Pseudomonadota</taxon>
        <taxon>Gammaproteobacteria</taxon>
        <taxon>Vibrionales</taxon>
        <taxon>Vibrionaceae</taxon>
        <taxon>Vibrio</taxon>
    </lineage>
</organism>
<dbReference type="InterPro" id="IPR011644">
    <property type="entry name" value="Heme_NO-bd"/>
</dbReference>
<comment type="caution">
    <text evidence="2">The sequence shown here is derived from an EMBL/GenBank/DDBJ whole genome shotgun (WGS) entry which is preliminary data.</text>
</comment>
<name>A0ABV4NCN6_9VIBR</name>
<accession>A0ABV4NCN6</accession>
<sequence>MKGIIFTEFLELVEDKFGLELLDEVLEMSDDEGVYTSVGSYDHHDLVKLIINLSKKTKVDPEALQRVFGQSVFKNLLASVPNKASLNHSYNTFQFIQHVERYIHVEVKKLYPDAQPPEFDFITQNEANLVFDYKSARCMSHVCLGLIEGCAEYHNETISVEMAPQTADGSVVRFNLKIEQQ</sequence>
<dbReference type="EMBL" id="JBFRUW010000042">
    <property type="protein sequence ID" value="MFA0569032.1"/>
    <property type="molecule type" value="Genomic_DNA"/>
</dbReference>
<feature type="domain" description="Heme NO-binding" evidence="1">
    <location>
        <begin position="2"/>
        <end position="161"/>
    </location>
</feature>
<dbReference type="RefSeq" id="WP_137372614.1">
    <property type="nucleotide sequence ID" value="NZ_AP025490.1"/>
</dbReference>
<keyword evidence="3" id="KW-1185">Reference proteome</keyword>
<reference evidence="2 3" key="1">
    <citation type="journal article" date="2024" name="ISME J.">
        <title>Tailless and filamentous prophages are predominant in marine Vibrio.</title>
        <authorList>
            <person name="Steensen K."/>
            <person name="Seneca J."/>
            <person name="Bartlau N."/>
            <person name="Yu X.A."/>
            <person name="Hussain F.A."/>
            <person name="Polz M.F."/>
        </authorList>
    </citation>
    <scope>NUCLEOTIDE SEQUENCE [LARGE SCALE GENOMIC DNA]</scope>
    <source>
        <strain evidence="2 3">10N.222.51.A1</strain>
    </source>
</reference>
<protein>
    <submittedName>
        <fullName evidence="2">Heme NO-binding domain-containing protein</fullName>
    </submittedName>
</protein>
<dbReference type="InterPro" id="IPR024096">
    <property type="entry name" value="NO_sig/Golgi_transp_ligand-bd"/>
</dbReference>
<dbReference type="Proteomes" id="UP001570417">
    <property type="component" value="Unassembled WGS sequence"/>
</dbReference>
<dbReference type="Gene3D" id="3.90.1520.10">
    <property type="entry name" value="H-NOX domain"/>
    <property type="match status" value="1"/>
</dbReference>
<gene>
    <name evidence="2" type="ORF">AB4566_12185</name>
</gene>
<evidence type="ECO:0000313" key="3">
    <source>
        <dbReference type="Proteomes" id="UP001570417"/>
    </source>
</evidence>
<evidence type="ECO:0000259" key="1">
    <source>
        <dbReference type="Pfam" id="PF07700"/>
    </source>
</evidence>
<evidence type="ECO:0000313" key="2">
    <source>
        <dbReference type="EMBL" id="MFA0569032.1"/>
    </source>
</evidence>
<dbReference type="SUPFAM" id="SSF111126">
    <property type="entry name" value="Ligand-binding domain in the NO signalling and Golgi transport"/>
    <property type="match status" value="1"/>
</dbReference>
<dbReference type="InterPro" id="IPR038158">
    <property type="entry name" value="H-NOX_domain_sf"/>
</dbReference>
<proteinExistence type="predicted"/>